<proteinExistence type="predicted"/>
<evidence type="ECO:0000256" key="1">
    <source>
        <dbReference type="SAM" id="MobiDB-lite"/>
    </source>
</evidence>
<feature type="region of interest" description="Disordered" evidence="1">
    <location>
        <begin position="1"/>
        <end position="25"/>
    </location>
</feature>
<evidence type="ECO:0000313" key="4">
    <source>
        <dbReference type="Proteomes" id="UP001501265"/>
    </source>
</evidence>
<dbReference type="InterPro" id="IPR025736">
    <property type="entry name" value="PucR_C-HTH_dom"/>
</dbReference>
<name>A0ABP9D5L2_9ACTN</name>
<comment type="caution">
    <text evidence="3">The sequence shown here is derived from an EMBL/GenBank/DDBJ whole genome shotgun (WGS) entry which is preliminary data.</text>
</comment>
<feature type="compositionally biased region" description="Acidic residues" evidence="1">
    <location>
        <begin position="1"/>
        <end position="15"/>
    </location>
</feature>
<keyword evidence="4" id="KW-1185">Reference proteome</keyword>
<dbReference type="PANTHER" id="PTHR33744">
    <property type="entry name" value="CARBOHYDRATE DIACID REGULATOR"/>
    <property type="match status" value="1"/>
</dbReference>
<dbReference type="Gene3D" id="1.10.10.2840">
    <property type="entry name" value="PucR C-terminal helix-turn-helix domain"/>
    <property type="match status" value="2"/>
</dbReference>
<dbReference type="PANTHER" id="PTHR33744:SF1">
    <property type="entry name" value="DNA-BINDING TRANSCRIPTIONAL ACTIVATOR ADER"/>
    <property type="match status" value="1"/>
</dbReference>
<evidence type="ECO:0000313" key="3">
    <source>
        <dbReference type="EMBL" id="GAA4823544.1"/>
    </source>
</evidence>
<dbReference type="Pfam" id="PF13556">
    <property type="entry name" value="HTH_30"/>
    <property type="match status" value="2"/>
</dbReference>
<accession>A0ABP9D5L2</accession>
<feature type="region of interest" description="Disordered" evidence="1">
    <location>
        <begin position="115"/>
        <end position="148"/>
    </location>
</feature>
<feature type="compositionally biased region" description="Low complexity" evidence="1">
    <location>
        <begin position="127"/>
        <end position="144"/>
    </location>
</feature>
<reference evidence="4" key="1">
    <citation type="journal article" date="2019" name="Int. J. Syst. Evol. Microbiol.">
        <title>The Global Catalogue of Microorganisms (GCM) 10K type strain sequencing project: providing services to taxonomists for standard genome sequencing and annotation.</title>
        <authorList>
            <consortium name="The Broad Institute Genomics Platform"/>
            <consortium name="The Broad Institute Genome Sequencing Center for Infectious Disease"/>
            <person name="Wu L."/>
            <person name="Ma J."/>
        </authorList>
    </citation>
    <scope>NUCLEOTIDE SEQUENCE [LARGE SCALE GENOMIC DNA]</scope>
    <source>
        <strain evidence="4">JCM 18081</strain>
    </source>
</reference>
<organism evidence="3 4">
    <name type="scientific">Streptomyces ziwulingensis</name>
    <dbReference type="NCBI Taxonomy" id="1045501"/>
    <lineage>
        <taxon>Bacteria</taxon>
        <taxon>Bacillati</taxon>
        <taxon>Actinomycetota</taxon>
        <taxon>Actinomycetes</taxon>
        <taxon>Kitasatosporales</taxon>
        <taxon>Streptomycetaceae</taxon>
        <taxon>Streptomyces</taxon>
    </lineage>
</organism>
<dbReference type="InterPro" id="IPR042070">
    <property type="entry name" value="PucR_C-HTH_sf"/>
</dbReference>
<evidence type="ECO:0000259" key="2">
    <source>
        <dbReference type="Pfam" id="PF13556"/>
    </source>
</evidence>
<protein>
    <submittedName>
        <fullName evidence="3">Helix-turn-helix domain-containing protein</fullName>
    </submittedName>
</protein>
<dbReference type="Proteomes" id="UP001501265">
    <property type="component" value="Unassembled WGS sequence"/>
</dbReference>
<dbReference type="EMBL" id="BAABIG010000089">
    <property type="protein sequence ID" value="GAA4823544.1"/>
    <property type="molecule type" value="Genomic_DNA"/>
</dbReference>
<feature type="domain" description="PucR C-terminal helix-turn-helix" evidence="2">
    <location>
        <begin position="477"/>
        <end position="534"/>
    </location>
</feature>
<sequence length="557" mass="59470">MRGEDGEDAEDEESPDVVGREDDGGRRAGWAEQLLDHLRPAGSDVHRVVAWLADTVQGDVSLQDGTGRLLAGTPAVLDRTLVRALTSGRLATAAWEAAGHHRRLVRVERGKGIERAGTADGADPVEGAEPVGGPAHPAHPAHPARVPPRDPAAAVLAVTRGVPFDRHTFDIVVRTAQVVALVLATHESAEAGRRLRRAAAALRLAILQLLMVEDTVSARRVAAGLWPGLLDADTACVHVLESHPSRRDRLAEECREATRERALVVRCPAVDGHVIVVAPHESEGETLRSLVGRTPDVYLGGSAPHSLAQTAAAYGQAASALAVARVRPGRTAVYAERTRPEGLMDPVALDGFTARLLRPLDTLPHHTRAELLATTRLGLEFTAVNAAKILGVSRNTVRARMDRVERLLRTDFADLTARAAVHVALNAEAGLRRRPGPGAPDEPAPGRFTDLLTRPALRTWAGELLARLDADARNPRRTLRAWVAAGGNAERAARTLGVHAQTVREHVRSAEPVLERQLLASGSDLYEVVLALLAAGDLAEPAPHGTKPDPWDPPVHG</sequence>
<gene>
    <name evidence="3" type="ORF">GCM10023220_66390</name>
</gene>
<feature type="domain" description="PucR C-terminal helix-turn-helix" evidence="2">
    <location>
        <begin position="384"/>
        <end position="427"/>
    </location>
</feature>
<dbReference type="InterPro" id="IPR051448">
    <property type="entry name" value="CdaR-like_regulators"/>
</dbReference>